<reference evidence="3" key="1">
    <citation type="submission" date="2021-08" db="EMBL/GenBank/DDBJ databases">
        <title>WGS assembly of Ceratopteris richardii.</title>
        <authorList>
            <person name="Marchant D.B."/>
            <person name="Chen G."/>
            <person name="Jenkins J."/>
            <person name="Shu S."/>
            <person name="Leebens-Mack J."/>
            <person name="Grimwood J."/>
            <person name="Schmutz J."/>
            <person name="Soltis P."/>
            <person name="Soltis D."/>
            <person name="Chen Z.-H."/>
        </authorList>
    </citation>
    <scope>NUCLEOTIDE SEQUENCE</scope>
    <source>
        <strain evidence="3">Whitten #5841</strain>
        <tissue evidence="3">Leaf</tissue>
    </source>
</reference>
<evidence type="ECO:0000313" key="4">
    <source>
        <dbReference type="Proteomes" id="UP000825935"/>
    </source>
</evidence>
<dbReference type="InterPro" id="IPR000504">
    <property type="entry name" value="RRM_dom"/>
</dbReference>
<evidence type="ECO:0000313" key="3">
    <source>
        <dbReference type="EMBL" id="KAH7287900.1"/>
    </source>
</evidence>
<evidence type="ECO:0000259" key="2">
    <source>
        <dbReference type="PROSITE" id="PS50102"/>
    </source>
</evidence>
<comment type="caution">
    <text evidence="3">The sequence shown here is derived from an EMBL/GenBank/DDBJ whole genome shotgun (WGS) entry which is preliminary data.</text>
</comment>
<dbReference type="EMBL" id="CM035436">
    <property type="protein sequence ID" value="KAH7287900.1"/>
    <property type="molecule type" value="Genomic_DNA"/>
</dbReference>
<dbReference type="AlphaFoldDB" id="A0A8T2QWA9"/>
<sequence>MKFSKKRGGGSAALVRKQSEDARKRAKGLRGLLESTVMLRHVRGITEEHLIYYFKNYGDVTQVCVVEDREYALVTLQARDTDQDVVVAMRSNEVITINGIHGKVQVCRLISGLPKESESGSYKQSLYVKKKMRHRNYQQGLRRSCKPRLFISAVASAVASSGAVSKGYVRSPSTSKDALNWEVIAYDDRL</sequence>
<dbReference type="GO" id="GO:0003723">
    <property type="term" value="F:RNA binding"/>
    <property type="evidence" value="ECO:0007669"/>
    <property type="project" value="UniProtKB-UniRule"/>
</dbReference>
<accession>A0A8T2QWA9</accession>
<dbReference type="Gene3D" id="3.30.70.330">
    <property type="match status" value="1"/>
</dbReference>
<dbReference type="InterPro" id="IPR012677">
    <property type="entry name" value="Nucleotide-bd_a/b_plait_sf"/>
</dbReference>
<organism evidence="3 4">
    <name type="scientific">Ceratopteris richardii</name>
    <name type="common">Triangle waterfern</name>
    <dbReference type="NCBI Taxonomy" id="49495"/>
    <lineage>
        <taxon>Eukaryota</taxon>
        <taxon>Viridiplantae</taxon>
        <taxon>Streptophyta</taxon>
        <taxon>Embryophyta</taxon>
        <taxon>Tracheophyta</taxon>
        <taxon>Polypodiopsida</taxon>
        <taxon>Polypodiidae</taxon>
        <taxon>Polypodiales</taxon>
        <taxon>Pteridineae</taxon>
        <taxon>Pteridaceae</taxon>
        <taxon>Parkerioideae</taxon>
        <taxon>Ceratopteris</taxon>
    </lineage>
</organism>
<feature type="domain" description="RRM" evidence="2">
    <location>
        <begin position="35"/>
        <end position="109"/>
    </location>
</feature>
<keyword evidence="4" id="KW-1185">Reference proteome</keyword>
<protein>
    <recommendedName>
        <fullName evidence="2">RRM domain-containing protein</fullName>
    </recommendedName>
</protein>
<evidence type="ECO:0000256" key="1">
    <source>
        <dbReference type="PROSITE-ProRule" id="PRU00176"/>
    </source>
</evidence>
<dbReference type="OrthoDB" id="1919392at2759"/>
<proteinExistence type="predicted"/>
<gene>
    <name evidence="3" type="ORF">KP509_31G002300</name>
</gene>
<name>A0A8T2QWA9_CERRI</name>
<keyword evidence="1" id="KW-0694">RNA-binding</keyword>
<dbReference type="InterPro" id="IPR035979">
    <property type="entry name" value="RBD_domain_sf"/>
</dbReference>
<dbReference type="SUPFAM" id="SSF54928">
    <property type="entry name" value="RNA-binding domain, RBD"/>
    <property type="match status" value="1"/>
</dbReference>
<dbReference type="PROSITE" id="PS50102">
    <property type="entry name" value="RRM"/>
    <property type="match status" value="1"/>
</dbReference>
<dbReference type="Proteomes" id="UP000825935">
    <property type="component" value="Chromosome 31"/>
</dbReference>